<keyword evidence="1" id="KW-0812">Transmembrane</keyword>
<keyword evidence="1" id="KW-0472">Membrane</keyword>
<comment type="caution">
    <text evidence="3">The sequence shown here is derived from an EMBL/GenBank/DDBJ whole genome shotgun (WGS) entry which is preliminary data.</text>
</comment>
<dbReference type="GO" id="GO:0000155">
    <property type="term" value="F:phosphorelay sensor kinase activity"/>
    <property type="evidence" value="ECO:0007669"/>
    <property type="project" value="InterPro"/>
</dbReference>
<dbReference type="InterPro" id="IPR050640">
    <property type="entry name" value="Bact_2-comp_sensor_kinase"/>
</dbReference>
<dbReference type="Gene3D" id="3.30.565.10">
    <property type="entry name" value="Histidine kinase-like ATPase, C-terminal domain"/>
    <property type="match status" value="1"/>
</dbReference>
<feature type="transmembrane region" description="Helical" evidence="1">
    <location>
        <begin position="250"/>
        <end position="275"/>
    </location>
</feature>
<dbReference type="Pfam" id="PF06580">
    <property type="entry name" value="His_kinase"/>
    <property type="match status" value="1"/>
</dbReference>
<feature type="domain" description="Signal transduction histidine kinase internal region" evidence="2">
    <location>
        <begin position="321"/>
        <end position="399"/>
    </location>
</feature>
<organism evidence="3 4">
    <name type="scientific">Pedobacter jejuensis</name>
    <dbReference type="NCBI Taxonomy" id="1268550"/>
    <lineage>
        <taxon>Bacteria</taxon>
        <taxon>Pseudomonadati</taxon>
        <taxon>Bacteroidota</taxon>
        <taxon>Sphingobacteriia</taxon>
        <taxon>Sphingobacteriales</taxon>
        <taxon>Sphingobacteriaceae</taxon>
        <taxon>Pedobacter</taxon>
    </lineage>
</organism>
<feature type="transmembrane region" description="Helical" evidence="1">
    <location>
        <begin position="145"/>
        <end position="165"/>
    </location>
</feature>
<keyword evidence="4" id="KW-1185">Reference proteome</keyword>
<evidence type="ECO:0000313" key="3">
    <source>
        <dbReference type="EMBL" id="RNL55914.1"/>
    </source>
</evidence>
<keyword evidence="3" id="KW-0418">Kinase</keyword>
<dbReference type="EMBL" id="RBEE01000004">
    <property type="protein sequence ID" value="RNL55914.1"/>
    <property type="molecule type" value="Genomic_DNA"/>
</dbReference>
<dbReference type="Proteomes" id="UP000274046">
    <property type="component" value="Unassembled WGS sequence"/>
</dbReference>
<feature type="transmembrane region" description="Helical" evidence="1">
    <location>
        <begin position="56"/>
        <end position="75"/>
    </location>
</feature>
<evidence type="ECO:0000256" key="1">
    <source>
        <dbReference type="SAM" id="Phobius"/>
    </source>
</evidence>
<reference evidence="3 4" key="1">
    <citation type="submission" date="2018-10" db="EMBL/GenBank/DDBJ databases">
        <title>Genome sequencing of Pedobacter jejuensis TNB23.</title>
        <authorList>
            <person name="Cho Y.-J."/>
            <person name="Cho A."/>
            <person name="Kim O.-S."/>
        </authorList>
    </citation>
    <scope>NUCLEOTIDE SEQUENCE [LARGE SCALE GENOMIC DNA]</scope>
    <source>
        <strain evidence="3 4">TNB23</strain>
    </source>
</reference>
<name>A0A3N0C1H4_9SPHI</name>
<feature type="transmembrane region" description="Helical" evidence="1">
    <location>
        <begin position="91"/>
        <end position="119"/>
    </location>
</feature>
<dbReference type="GO" id="GO:0016020">
    <property type="term" value="C:membrane"/>
    <property type="evidence" value="ECO:0007669"/>
    <property type="project" value="InterPro"/>
</dbReference>
<feature type="transmembrane region" description="Helical" evidence="1">
    <location>
        <begin position="281"/>
        <end position="299"/>
    </location>
</feature>
<dbReference type="AlphaFoldDB" id="A0A3N0C1H4"/>
<evidence type="ECO:0000313" key="4">
    <source>
        <dbReference type="Proteomes" id="UP000274046"/>
    </source>
</evidence>
<dbReference type="SUPFAM" id="SSF55874">
    <property type="entry name" value="ATPase domain of HSP90 chaperone/DNA topoisomerase II/histidine kinase"/>
    <property type="match status" value="1"/>
</dbReference>
<keyword evidence="3" id="KW-0808">Transferase</keyword>
<gene>
    <name evidence="3" type="ORF">D7004_03945</name>
</gene>
<dbReference type="PANTHER" id="PTHR34220">
    <property type="entry name" value="SENSOR HISTIDINE KINASE YPDA"/>
    <property type="match status" value="1"/>
</dbReference>
<feature type="transmembrane region" description="Helical" evidence="1">
    <location>
        <begin position="12"/>
        <end position="36"/>
    </location>
</feature>
<dbReference type="InterPro" id="IPR010559">
    <property type="entry name" value="Sig_transdc_His_kin_internal"/>
</dbReference>
<dbReference type="InterPro" id="IPR036890">
    <property type="entry name" value="HATPase_C_sf"/>
</dbReference>
<evidence type="ECO:0000259" key="2">
    <source>
        <dbReference type="Pfam" id="PF06580"/>
    </source>
</evidence>
<sequence length="518" mass="59918">MKVKIRKHEQLLIALFGLMTIINYTLQQLGFIPVYISGFNEYLKSHPNVHFNYSAYLLLPRIGVVLLFMFSYFWLNKITIPQIRRNTNGSFFIYAWVLIQVLLLAYFLAIGVNFATYYARPAWNNYADFRIFALLGYNEYPLTDLWAGFDRALICLAAYGIFATLRELVIHRIENSGSKSNYRVLIANQISSSLCIFLLFPALVLSLNLIKDDANYGAYFVFIPSAIIIYITNIYWLFPRLLNTSNNIVRLILTLSICTFLCSFPFMGFLFHLGININVWPINWSIQLLLVTPITWMLYQQKKDKILELRGTKIALSKTTADLQFLRSQINPHFLFNVLNTLYGTALIDGSKRTANGIQMLGDMMRFMLDDNHLDFIPLSNEISYLKNYIALQKLRIQDSEEIDISEEFTIDNYDHEIIPMLLIPFVENAFKHGIDLNKKSWINISLSCDGKRITLNVRNSLHKVDANDPERKHAGIGLKNVTERLMMFYEGQHELNHSSTEKEFIIKLVIDTKAPKS</sequence>
<dbReference type="PANTHER" id="PTHR34220:SF7">
    <property type="entry name" value="SENSOR HISTIDINE KINASE YPDA"/>
    <property type="match status" value="1"/>
</dbReference>
<feature type="transmembrane region" description="Helical" evidence="1">
    <location>
        <begin position="216"/>
        <end position="238"/>
    </location>
</feature>
<dbReference type="OrthoDB" id="9792992at2"/>
<proteinExistence type="predicted"/>
<dbReference type="RefSeq" id="WP_123204567.1">
    <property type="nucleotide sequence ID" value="NZ_RBEE01000004.1"/>
</dbReference>
<accession>A0A3N0C1H4</accession>
<protein>
    <submittedName>
        <fullName evidence="3">Histidine kinase</fullName>
    </submittedName>
</protein>
<keyword evidence="1" id="KW-1133">Transmembrane helix</keyword>
<feature type="transmembrane region" description="Helical" evidence="1">
    <location>
        <begin position="186"/>
        <end position="210"/>
    </location>
</feature>